<keyword evidence="5 7" id="KW-0472">Membrane</keyword>
<dbReference type="RefSeq" id="WP_308440520.1">
    <property type="nucleotide sequence ID" value="NZ_BOPG01000080.1"/>
</dbReference>
<feature type="domain" description="ABC3 transporter permease C-terminal" evidence="8">
    <location>
        <begin position="273"/>
        <end position="403"/>
    </location>
</feature>
<feature type="transmembrane region" description="Helical" evidence="7">
    <location>
        <begin position="776"/>
        <end position="801"/>
    </location>
</feature>
<evidence type="ECO:0000256" key="2">
    <source>
        <dbReference type="ARBA" id="ARBA00022475"/>
    </source>
</evidence>
<evidence type="ECO:0000256" key="6">
    <source>
        <dbReference type="ARBA" id="ARBA00038076"/>
    </source>
</evidence>
<feature type="transmembrane region" description="Helical" evidence="7">
    <location>
        <begin position="417"/>
        <end position="440"/>
    </location>
</feature>
<feature type="transmembrane region" description="Helical" evidence="7">
    <location>
        <begin position="270"/>
        <end position="294"/>
    </location>
</feature>
<evidence type="ECO:0000256" key="3">
    <source>
        <dbReference type="ARBA" id="ARBA00022692"/>
    </source>
</evidence>
<dbReference type="GO" id="GO:0022857">
    <property type="term" value="F:transmembrane transporter activity"/>
    <property type="evidence" value="ECO:0007669"/>
    <property type="project" value="TreeGrafter"/>
</dbReference>
<protein>
    <submittedName>
        <fullName evidence="9">ABC transporter</fullName>
    </submittedName>
</protein>
<gene>
    <name evidence="9" type="ORF">Vau01_100790</name>
</gene>
<comment type="similarity">
    <text evidence="6">Belongs to the ABC-4 integral membrane protein family.</text>
</comment>
<accession>A0A8J4E5X8</accession>
<feature type="transmembrane region" description="Helical" evidence="7">
    <location>
        <begin position="731"/>
        <end position="756"/>
    </location>
</feature>
<keyword evidence="2" id="KW-1003">Cell membrane</keyword>
<organism evidence="9 10">
    <name type="scientific">Virgisporangium aurantiacum</name>
    <dbReference type="NCBI Taxonomy" id="175570"/>
    <lineage>
        <taxon>Bacteria</taxon>
        <taxon>Bacillati</taxon>
        <taxon>Actinomycetota</taxon>
        <taxon>Actinomycetes</taxon>
        <taxon>Micromonosporales</taxon>
        <taxon>Micromonosporaceae</taxon>
        <taxon>Virgisporangium</taxon>
    </lineage>
</organism>
<feature type="transmembrane region" description="Helical" evidence="7">
    <location>
        <begin position="376"/>
        <end position="396"/>
    </location>
</feature>
<evidence type="ECO:0000313" key="10">
    <source>
        <dbReference type="Proteomes" id="UP000612585"/>
    </source>
</evidence>
<evidence type="ECO:0000256" key="1">
    <source>
        <dbReference type="ARBA" id="ARBA00004651"/>
    </source>
</evidence>
<keyword evidence="10" id="KW-1185">Reference proteome</keyword>
<name>A0A8J4E5X8_9ACTN</name>
<comment type="caution">
    <text evidence="9">The sequence shown here is derived from an EMBL/GenBank/DDBJ whole genome shotgun (WGS) entry which is preliminary data.</text>
</comment>
<dbReference type="InterPro" id="IPR003838">
    <property type="entry name" value="ABC3_permease_C"/>
</dbReference>
<comment type="subcellular location">
    <subcellularLocation>
        <location evidence="1">Cell membrane</location>
        <topology evidence="1">Multi-pass membrane protein</topology>
    </subcellularLocation>
</comment>
<evidence type="ECO:0000256" key="5">
    <source>
        <dbReference type="ARBA" id="ARBA00023136"/>
    </source>
</evidence>
<evidence type="ECO:0000313" key="9">
    <source>
        <dbReference type="EMBL" id="GIJ62563.1"/>
    </source>
</evidence>
<evidence type="ECO:0000256" key="4">
    <source>
        <dbReference type="ARBA" id="ARBA00022989"/>
    </source>
</evidence>
<dbReference type="PANTHER" id="PTHR30572">
    <property type="entry name" value="MEMBRANE COMPONENT OF TRANSPORTER-RELATED"/>
    <property type="match status" value="1"/>
</dbReference>
<dbReference type="PANTHER" id="PTHR30572:SF4">
    <property type="entry name" value="ABC TRANSPORTER PERMEASE YTRF"/>
    <property type="match status" value="1"/>
</dbReference>
<dbReference type="Proteomes" id="UP000612585">
    <property type="component" value="Unassembled WGS sequence"/>
</dbReference>
<evidence type="ECO:0000259" key="8">
    <source>
        <dbReference type="Pfam" id="PF02687"/>
    </source>
</evidence>
<feature type="transmembrane region" description="Helical" evidence="7">
    <location>
        <begin position="821"/>
        <end position="844"/>
    </location>
</feature>
<keyword evidence="4 7" id="KW-1133">Transmembrane helix</keyword>
<evidence type="ECO:0000256" key="7">
    <source>
        <dbReference type="SAM" id="Phobius"/>
    </source>
</evidence>
<proteinExistence type="inferred from homology"/>
<reference evidence="9" key="1">
    <citation type="submission" date="2021-01" db="EMBL/GenBank/DDBJ databases">
        <title>Whole genome shotgun sequence of Virgisporangium aurantiacum NBRC 16421.</title>
        <authorList>
            <person name="Komaki H."/>
            <person name="Tamura T."/>
        </authorList>
    </citation>
    <scope>NUCLEOTIDE SEQUENCE</scope>
    <source>
        <strain evidence="9">NBRC 16421</strain>
    </source>
</reference>
<dbReference type="AlphaFoldDB" id="A0A8J4E5X8"/>
<keyword evidence="3 7" id="KW-0812">Transmembrane</keyword>
<dbReference type="InterPro" id="IPR050250">
    <property type="entry name" value="Macrolide_Exporter_MacB"/>
</dbReference>
<feature type="domain" description="ABC3 transporter permease C-terminal" evidence="8">
    <location>
        <begin position="734"/>
        <end position="850"/>
    </location>
</feature>
<feature type="transmembrane region" description="Helical" evidence="7">
    <location>
        <begin position="446"/>
        <end position="470"/>
    </location>
</feature>
<dbReference type="EMBL" id="BOPG01000080">
    <property type="protein sequence ID" value="GIJ62563.1"/>
    <property type="molecule type" value="Genomic_DNA"/>
</dbReference>
<dbReference type="Pfam" id="PF02687">
    <property type="entry name" value="FtsX"/>
    <property type="match status" value="2"/>
</dbReference>
<feature type="transmembrane region" description="Helical" evidence="7">
    <location>
        <begin position="501"/>
        <end position="522"/>
    </location>
</feature>
<sequence>MTMVRTTLTGLRARKLRLFASGLAVVLGVMFVSAAFVLTDTLNRSFDGIYTSLYEGTEVRVVAKQVLSPGEDVLTTPVPADLVARIAAVDGVAAATGVVSEDGARLIGPGGRVVTTSLGRPRLGTNRTRERGGWRLRAGRGPERPDEIAVDATLARIAKIRTGDAVSVLTQRPKRSFTVVGIFGYTGGRDSLGGAHEIAFHESVAAELMLGRPGVYSAVDVRAAPGVTPAALRDRVRAALGDAYEVQLGEDLRAAQSASAQDEVGVLSQILLFVAGIALFVGAFLILNTFSILVAQRTRELALLRALGAARRQVIGSVLLEATLVGVTASALGVVLGAGTGVLLPRIAGGTGVADLGLGAGPGAGLGGATVPVGPLVASFVVGLLVTIGAALMPALRASRIPPIAALQETAAADRPITGMTIAGGVVAAAGAAMLIGAFAAGGDEIPQGLVFGGVLVSFVGAALLTPVVARPAVGLIGRLFAWSVPGRLGRLNARRNPRRTAVTASALMIGVALVTGVNVVLTSATVSLTADGLAMMKADLVLCSVASTTRPVSFDPAVLDRVRALPGVAAVTGEYSDYGLVDGDRGAFLAIDDLAAWRGMTRVTPRAGTIDAIGADQVIVDAATAANHGVALGSPVTFTFTSGRTRTMTVSGVFAGNDWAGGWILPMSIVPELGYRQPNRGLVRLAPGASESEVRGRIAGLLADEPEIVVTDVEGFLYNVFGIFRTVIGLLHVLLGLAMLIAALGVVNTLVLSVLERTRELGLLRAVGLDRRQAVRMITVEAVVVSLFGAVLGLAVGVGLGAAVARALAGEGVDRIALPWGYLGAYLVAGAVIGVLAAVLPAVRAARTDVLRAIAYE</sequence>
<feature type="transmembrane region" description="Helical" evidence="7">
    <location>
        <begin position="314"/>
        <end position="336"/>
    </location>
</feature>
<dbReference type="GO" id="GO:0005886">
    <property type="term" value="C:plasma membrane"/>
    <property type="evidence" value="ECO:0007669"/>
    <property type="project" value="UniProtKB-SubCell"/>
</dbReference>